<dbReference type="SUPFAM" id="SSF46689">
    <property type="entry name" value="Homeodomain-like"/>
    <property type="match status" value="1"/>
</dbReference>
<dbReference type="PRINTS" id="PR00032">
    <property type="entry name" value="HTHARAC"/>
</dbReference>
<dbReference type="AlphaFoldDB" id="A0A497XYE4"/>
<dbReference type="InterPro" id="IPR018060">
    <property type="entry name" value="HTH_AraC"/>
</dbReference>
<name>A0A497XYE4_9SPHI</name>
<dbReference type="GO" id="GO:0003700">
    <property type="term" value="F:DNA-binding transcription factor activity"/>
    <property type="evidence" value="ECO:0007669"/>
    <property type="project" value="InterPro"/>
</dbReference>
<gene>
    <name evidence="5" type="ORF">BCL90_4136</name>
    <name evidence="6" type="ORF">E3V97_24405</name>
</gene>
<dbReference type="SMART" id="SM00342">
    <property type="entry name" value="HTH_ARAC"/>
    <property type="match status" value="1"/>
</dbReference>
<proteinExistence type="predicted"/>
<dbReference type="Gene3D" id="1.10.10.60">
    <property type="entry name" value="Homeodomain-like"/>
    <property type="match status" value="1"/>
</dbReference>
<evidence type="ECO:0000259" key="4">
    <source>
        <dbReference type="PROSITE" id="PS01124"/>
    </source>
</evidence>
<evidence type="ECO:0000256" key="1">
    <source>
        <dbReference type="ARBA" id="ARBA00023015"/>
    </source>
</evidence>
<dbReference type="Pfam" id="PF12833">
    <property type="entry name" value="HTH_18"/>
    <property type="match status" value="1"/>
</dbReference>
<evidence type="ECO:0000256" key="2">
    <source>
        <dbReference type="ARBA" id="ARBA00023125"/>
    </source>
</evidence>
<dbReference type="EMBL" id="RCCK01000014">
    <property type="protein sequence ID" value="RLJ72515.1"/>
    <property type="molecule type" value="Genomic_DNA"/>
</dbReference>
<keyword evidence="3" id="KW-0804">Transcription</keyword>
<accession>A0A497XYE4</accession>
<keyword evidence="2" id="KW-0238">DNA-binding</keyword>
<evidence type="ECO:0000313" key="6">
    <source>
        <dbReference type="EMBL" id="TFB28164.1"/>
    </source>
</evidence>
<evidence type="ECO:0000313" key="5">
    <source>
        <dbReference type="EMBL" id="RLJ72515.1"/>
    </source>
</evidence>
<dbReference type="PANTHER" id="PTHR43280:SF32">
    <property type="entry name" value="TRANSCRIPTIONAL REGULATORY PROTEIN"/>
    <property type="match status" value="1"/>
</dbReference>
<evidence type="ECO:0000313" key="8">
    <source>
        <dbReference type="Proteomes" id="UP000297429"/>
    </source>
</evidence>
<dbReference type="GO" id="GO:0043565">
    <property type="term" value="F:sequence-specific DNA binding"/>
    <property type="evidence" value="ECO:0007669"/>
    <property type="project" value="InterPro"/>
</dbReference>
<evidence type="ECO:0000256" key="3">
    <source>
        <dbReference type="ARBA" id="ARBA00023163"/>
    </source>
</evidence>
<organism evidence="5 7">
    <name type="scientific">Pedobacter alluvionis</name>
    <dbReference type="NCBI Taxonomy" id="475253"/>
    <lineage>
        <taxon>Bacteria</taxon>
        <taxon>Pseudomonadati</taxon>
        <taxon>Bacteroidota</taxon>
        <taxon>Sphingobacteriia</taxon>
        <taxon>Sphingobacteriales</taxon>
        <taxon>Sphingobacteriaceae</taxon>
        <taxon>Pedobacter</taxon>
    </lineage>
</organism>
<dbReference type="RefSeq" id="WP_121286325.1">
    <property type="nucleotide sequence ID" value="NZ_RCCK01000014.1"/>
</dbReference>
<protein>
    <submittedName>
        <fullName evidence="5">AraC family transcriptional regulator</fullName>
    </submittedName>
</protein>
<keyword evidence="1" id="KW-0805">Transcription regulation</keyword>
<dbReference type="Proteomes" id="UP000297429">
    <property type="component" value="Unassembled WGS sequence"/>
</dbReference>
<sequence>MENTRHTDYLSTFKESFYVLTEVDVEKLPLQKAFRSNHFALIVCTKGEFVFKHNLLPQTIKKSQACIILHNSLNLIEHISEDFSFHCLAFTLPFLEQLAISLSTDDIFKLFNSTTQLHYELSDNETADLCAEMSLLRKKTISLGDRSEPWDPIKYLILTIFSDFGIIFSKYNQVSQNTNFTRREALVSGFLKLLMTHFTRQRSVNFYADQLFITPKYLSQVTREVTNKTAGEIIDEFIIREAKILLESPAQNVAMVTSSLGFSDQSFFGKFFKRHTGLSPSSYRSKSKTPHNQPF</sequence>
<dbReference type="InterPro" id="IPR009057">
    <property type="entry name" value="Homeodomain-like_sf"/>
</dbReference>
<comment type="caution">
    <text evidence="5">The sequence shown here is derived from an EMBL/GenBank/DDBJ whole genome shotgun (WGS) entry which is preliminary data.</text>
</comment>
<dbReference type="InterPro" id="IPR020449">
    <property type="entry name" value="Tscrpt_reg_AraC-type_HTH"/>
</dbReference>
<evidence type="ECO:0000313" key="7">
    <source>
        <dbReference type="Proteomes" id="UP000273898"/>
    </source>
</evidence>
<reference evidence="6 8" key="2">
    <citation type="submission" date="2019-03" db="EMBL/GenBank/DDBJ databases">
        <authorList>
            <person name="He R.-H."/>
        </authorList>
    </citation>
    <scope>NUCLEOTIDE SEQUENCE [LARGE SCALE GENOMIC DNA]</scope>
    <source>
        <strain evidence="6 8">DSM 19624</strain>
    </source>
</reference>
<dbReference type="PROSITE" id="PS01124">
    <property type="entry name" value="HTH_ARAC_FAMILY_2"/>
    <property type="match status" value="1"/>
</dbReference>
<reference evidence="5 7" key="1">
    <citation type="submission" date="2018-10" db="EMBL/GenBank/DDBJ databases">
        <title>Genomic Encyclopedia of Archaeal and Bacterial Type Strains, Phase II (KMG-II): from individual species to whole genera.</title>
        <authorList>
            <person name="Goeker M."/>
        </authorList>
    </citation>
    <scope>NUCLEOTIDE SEQUENCE [LARGE SCALE GENOMIC DNA]</scope>
    <source>
        <strain evidence="5 7">DSM 19624</strain>
    </source>
</reference>
<dbReference type="OrthoDB" id="1007667at2"/>
<keyword evidence="8" id="KW-1185">Reference proteome</keyword>
<dbReference type="Proteomes" id="UP000273898">
    <property type="component" value="Unassembled WGS sequence"/>
</dbReference>
<dbReference type="PANTHER" id="PTHR43280">
    <property type="entry name" value="ARAC-FAMILY TRANSCRIPTIONAL REGULATOR"/>
    <property type="match status" value="1"/>
</dbReference>
<feature type="domain" description="HTH araC/xylS-type" evidence="4">
    <location>
        <begin position="188"/>
        <end position="286"/>
    </location>
</feature>
<dbReference type="EMBL" id="SOPX01000007">
    <property type="protein sequence ID" value="TFB28164.1"/>
    <property type="molecule type" value="Genomic_DNA"/>
</dbReference>